<reference evidence="1" key="2">
    <citation type="journal article" date="2015" name="Data Brief">
        <title>Shoot transcriptome of the giant reed, Arundo donax.</title>
        <authorList>
            <person name="Barrero R.A."/>
            <person name="Guerrero F.D."/>
            <person name="Moolhuijzen P."/>
            <person name="Goolsby J.A."/>
            <person name="Tidwell J."/>
            <person name="Bellgard S.E."/>
            <person name="Bellgard M.I."/>
        </authorList>
    </citation>
    <scope>NUCLEOTIDE SEQUENCE</scope>
    <source>
        <tissue evidence="1">Shoot tissue taken approximately 20 cm above the soil surface</tissue>
    </source>
</reference>
<name>A0A0A9HWZ3_ARUDO</name>
<protein>
    <submittedName>
        <fullName evidence="1">Uncharacterized protein</fullName>
    </submittedName>
</protein>
<proteinExistence type="predicted"/>
<dbReference type="EMBL" id="GBRH01232828">
    <property type="protein sequence ID" value="JAD65067.1"/>
    <property type="molecule type" value="Transcribed_RNA"/>
</dbReference>
<dbReference type="AlphaFoldDB" id="A0A0A9HWZ3"/>
<evidence type="ECO:0000313" key="1">
    <source>
        <dbReference type="EMBL" id="JAE37423.1"/>
    </source>
</evidence>
<reference evidence="1" key="1">
    <citation type="submission" date="2014-09" db="EMBL/GenBank/DDBJ databases">
        <authorList>
            <person name="Magalhaes I.L.F."/>
            <person name="Oliveira U."/>
            <person name="Santos F.R."/>
            <person name="Vidigal T.H.D.A."/>
            <person name="Brescovit A.D."/>
            <person name="Santos A.J."/>
        </authorList>
    </citation>
    <scope>NUCLEOTIDE SEQUENCE</scope>
    <source>
        <tissue evidence="1">Shoot tissue taken approximately 20 cm above the soil surface</tissue>
    </source>
</reference>
<organism evidence="1">
    <name type="scientific">Arundo donax</name>
    <name type="common">Giant reed</name>
    <name type="synonym">Donax arundinaceus</name>
    <dbReference type="NCBI Taxonomy" id="35708"/>
    <lineage>
        <taxon>Eukaryota</taxon>
        <taxon>Viridiplantae</taxon>
        <taxon>Streptophyta</taxon>
        <taxon>Embryophyta</taxon>
        <taxon>Tracheophyta</taxon>
        <taxon>Spermatophyta</taxon>
        <taxon>Magnoliopsida</taxon>
        <taxon>Liliopsida</taxon>
        <taxon>Poales</taxon>
        <taxon>Poaceae</taxon>
        <taxon>PACMAD clade</taxon>
        <taxon>Arundinoideae</taxon>
        <taxon>Arundineae</taxon>
        <taxon>Arundo</taxon>
    </lineage>
</organism>
<dbReference type="EMBL" id="GBRH01160473">
    <property type="protein sequence ID" value="JAE37423.1"/>
    <property type="molecule type" value="Transcribed_RNA"/>
</dbReference>
<sequence>MCLTASKSAGVGCRNRTTSFAYRETRCPTCLLERGCSNPSLAALTKTEFNTSMTRIKSMGDRGSPCLSPLRCLITSPGSPLSSMRVVAEESRLQTMLHQRGPNPKYLKTSKRKLHEIESNALDISSFSSKRGCF</sequence>
<accession>A0A0A9HWZ3</accession>